<dbReference type="SUPFAM" id="SSF56219">
    <property type="entry name" value="DNase I-like"/>
    <property type="match status" value="1"/>
</dbReference>
<evidence type="ECO:0008006" key="3">
    <source>
        <dbReference type="Google" id="ProtNLM"/>
    </source>
</evidence>
<sequence>MRMLTWNTRGLNSDIKTTAVRNLVREHRVKVTFLQETKMERIREPTIRKIWYDDDFGFIFSALVGKSGGFYRSGISRVSS</sequence>
<dbReference type="Gene3D" id="3.60.10.10">
    <property type="entry name" value="Endonuclease/exonuclease/phosphatase"/>
    <property type="match status" value="1"/>
</dbReference>
<dbReference type="InterPro" id="IPR036691">
    <property type="entry name" value="Endo/exonu/phosph_ase_sf"/>
</dbReference>
<protein>
    <recommendedName>
        <fullName evidence="3">Endonuclease/exonuclease/phosphatase domain-containing protein</fullName>
    </recommendedName>
</protein>
<evidence type="ECO:0000313" key="1">
    <source>
        <dbReference type="EMBL" id="GMJ03903.1"/>
    </source>
</evidence>
<dbReference type="OrthoDB" id="1881450at2759"/>
<evidence type="ECO:0000313" key="2">
    <source>
        <dbReference type="Proteomes" id="UP001165190"/>
    </source>
</evidence>
<dbReference type="AlphaFoldDB" id="A0A9W7IWJ5"/>
<proteinExistence type="predicted"/>
<organism evidence="1 2">
    <name type="scientific">Hibiscus trionum</name>
    <name type="common">Flower of an hour</name>
    <dbReference type="NCBI Taxonomy" id="183268"/>
    <lineage>
        <taxon>Eukaryota</taxon>
        <taxon>Viridiplantae</taxon>
        <taxon>Streptophyta</taxon>
        <taxon>Embryophyta</taxon>
        <taxon>Tracheophyta</taxon>
        <taxon>Spermatophyta</taxon>
        <taxon>Magnoliopsida</taxon>
        <taxon>eudicotyledons</taxon>
        <taxon>Gunneridae</taxon>
        <taxon>Pentapetalae</taxon>
        <taxon>rosids</taxon>
        <taxon>malvids</taxon>
        <taxon>Malvales</taxon>
        <taxon>Malvaceae</taxon>
        <taxon>Malvoideae</taxon>
        <taxon>Hibiscus</taxon>
    </lineage>
</organism>
<name>A0A9W7IWJ5_HIBTR</name>
<reference evidence="1" key="1">
    <citation type="submission" date="2023-05" db="EMBL/GenBank/DDBJ databases">
        <title>Genome and transcriptome analyses reveal genes involved in the formation of fine ridges on petal epidermal cells in Hibiscus trionum.</title>
        <authorList>
            <person name="Koshimizu S."/>
            <person name="Masuda S."/>
            <person name="Ishii T."/>
            <person name="Shirasu K."/>
            <person name="Hoshino A."/>
            <person name="Arita M."/>
        </authorList>
    </citation>
    <scope>NUCLEOTIDE SEQUENCE</scope>
    <source>
        <strain evidence="1">Hamamatsu line</strain>
    </source>
</reference>
<keyword evidence="2" id="KW-1185">Reference proteome</keyword>
<accession>A0A9W7IWJ5</accession>
<gene>
    <name evidence="1" type="ORF">HRI_004059500</name>
</gene>
<comment type="caution">
    <text evidence="1">The sequence shown here is derived from an EMBL/GenBank/DDBJ whole genome shotgun (WGS) entry which is preliminary data.</text>
</comment>
<dbReference type="Proteomes" id="UP001165190">
    <property type="component" value="Unassembled WGS sequence"/>
</dbReference>
<dbReference type="EMBL" id="BSYR01000038">
    <property type="protein sequence ID" value="GMJ03903.1"/>
    <property type="molecule type" value="Genomic_DNA"/>
</dbReference>